<evidence type="ECO:0000259" key="2">
    <source>
        <dbReference type="Pfam" id="PF11160"/>
    </source>
</evidence>
<feature type="region of interest" description="Disordered" evidence="1">
    <location>
        <begin position="40"/>
        <end position="72"/>
    </location>
</feature>
<gene>
    <name evidence="3" type="ORF">GTK09_11415</name>
</gene>
<evidence type="ECO:0000313" key="3">
    <source>
        <dbReference type="EMBL" id="NDW05040.1"/>
    </source>
</evidence>
<dbReference type="EMBL" id="JAAAMG010000008">
    <property type="protein sequence ID" value="NDW05040.1"/>
    <property type="molecule type" value="Genomic_DNA"/>
</dbReference>
<dbReference type="Pfam" id="PF11160">
    <property type="entry name" value="Hva1_TUDOR"/>
    <property type="match status" value="1"/>
</dbReference>
<dbReference type="RefSeq" id="WP_163463296.1">
    <property type="nucleotide sequence ID" value="NZ_JAAAMG010000008.1"/>
</dbReference>
<reference evidence="3 4" key="1">
    <citation type="submission" date="2020-01" db="EMBL/GenBank/DDBJ databases">
        <title>Jiella pacifica sp. nov.</title>
        <authorList>
            <person name="Xue Z."/>
            <person name="Zhu S."/>
            <person name="Chen J."/>
            <person name="Yang J."/>
        </authorList>
    </citation>
    <scope>NUCLEOTIDE SEQUENCE [LARGE SCALE GENOMIC DNA]</scope>
    <source>
        <strain evidence="3 4">40Bstr34</strain>
    </source>
</reference>
<dbReference type="InterPro" id="IPR021331">
    <property type="entry name" value="Hva1_TUDOR"/>
</dbReference>
<feature type="domain" description="Hypervirulence associated protein TUDOR" evidence="2">
    <location>
        <begin position="7"/>
        <end position="68"/>
    </location>
</feature>
<evidence type="ECO:0000313" key="4">
    <source>
        <dbReference type="Proteomes" id="UP000469011"/>
    </source>
</evidence>
<organism evidence="3 4">
    <name type="scientific">Jiella pacifica</name>
    <dbReference type="NCBI Taxonomy" id="2696469"/>
    <lineage>
        <taxon>Bacteria</taxon>
        <taxon>Pseudomonadati</taxon>
        <taxon>Pseudomonadota</taxon>
        <taxon>Alphaproteobacteria</taxon>
        <taxon>Hyphomicrobiales</taxon>
        <taxon>Aurantimonadaceae</taxon>
        <taxon>Jiella</taxon>
    </lineage>
</organism>
<proteinExistence type="predicted"/>
<comment type="caution">
    <text evidence="3">The sequence shown here is derived from an EMBL/GenBank/DDBJ whole genome shotgun (WGS) entry which is preliminary data.</text>
</comment>
<name>A0A6N9T142_9HYPH</name>
<sequence>MTQFRKGQHVAWSWGNGEGTGQVKEHFKERVTRTIAGSEITRNASDDNPAYLIEQEDGSEVLKSESELKKSG</sequence>
<keyword evidence="4" id="KW-1185">Reference proteome</keyword>
<feature type="compositionally biased region" description="Basic and acidic residues" evidence="1">
    <location>
        <begin position="60"/>
        <end position="72"/>
    </location>
</feature>
<protein>
    <submittedName>
        <fullName evidence="3">HVA1 family protein</fullName>
    </submittedName>
</protein>
<dbReference type="Proteomes" id="UP000469011">
    <property type="component" value="Unassembled WGS sequence"/>
</dbReference>
<feature type="region of interest" description="Disordered" evidence="1">
    <location>
        <begin position="1"/>
        <end position="24"/>
    </location>
</feature>
<accession>A0A6N9T142</accession>
<dbReference type="AlphaFoldDB" id="A0A6N9T142"/>
<evidence type="ECO:0000256" key="1">
    <source>
        <dbReference type="SAM" id="MobiDB-lite"/>
    </source>
</evidence>